<dbReference type="EC" id="3.4.17.24" evidence="3"/>
<protein>
    <submittedName>
        <fullName evidence="3">AGBL4</fullName>
        <ecNumber evidence="3">3.4.17.24</ecNumber>
    </submittedName>
</protein>
<dbReference type="EMBL" id="HG994582">
    <property type="protein sequence ID" value="CAF2899818.1"/>
    <property type="molecule type" value="Genomic_DNA"/>
</dbReference>
<reference evidence="3" key="1">
    <citation type="submission" date="2021-02" db="EMBL/GenBank/DDBJ databases">
        <authorList>
            <person name="Bekaert M."/>
        </authorList>
    </citation>
    <scope>NUCLEOTIDE SEQUENCE</scope>
    <source>
        <strain evidence="3">IoA-00</strain>
    </source>
</reference>
<dbReference type="InterPro" id="IPR050821">
    <property type="entry name" value="Cytosolic_carboxypeptidase"/>
</dbReference>
<dbReference type="GO" id="GO:0004180">
    <property type="term" value="F:carboxypeptidase activity"/>
    <property type="evidence" value="ECO:0007669"/>
    <property type="project" value="UniProtKB-KW"/>
</dbReference>
<dbReference type="Gene3D" id="2.60.40.3120">
    <property type="match status" value="1"/>
</dbReference>
<feature type="domain" description="Cytosolic carboxypeptidase N-terminal" evidence="2">
    <location>
        <begin position="37"/>
        <end position="120"/>
    </location>
</feature>
<evidence type="ECO:0000313" key="4">
    <source>
        <dbReference type="Proteomes" id="UP000675881"/>
    </source>
</evidence>
<evidence type="ECO:0000256" key="1">
    <source>
        <dbReference type="ARBA" id="ARBA00001947"/>
    </source>
</evidence>
<comment type="cofactor">
    <cofactor evidence="1">
        <name>Zn(2+)</name>
        <dbReference type="ChEBI" id="CHEBI:29105"/>
    </cofactor>
</comment>
<dbReference type="Proteomes" id="UP000675881">
    <property type="component" value="Chromosome 3"/>
</dbReference>
<dbReference type="InterPro" id="IPR040626">
    <property type="entry name" value="Pepdidase_M14_N"/>
</dbReference>
<name>A0A7R8CQY9_LEPSM</name>
<proteinExistence type="predicted"/>
<dbReference type="OrthoDB" id="10253041at2759"/>
<dbReference type="PANTHER" id="PTHR12756:SF9">
    <property type="entry name" value="CYTOSOLIC CARBOXYPEPTIDASE 6"/>
    <property type="match status" value="1"/>
</dbReference>
<keyword evidence="3" id="KW-0121">Carboxypeptidase</keyword>
<sequence length="215" mass="25170">MCDSDSDDEGVLTNVNKLVIRPPGHTGKAKKGHVCFDSGFETMNLGRVDFISDQEYDLYIRPDTGNPRHRLWFYFTIDNTQANQKVIFNFINLSKYYLLFREGLTPVVKSCSRPIWQRIPKPDVFYYKSSIHSGRYVLSFVFCFDLEDEKYHLALAEPYSFSRHNDNKETESENDDNPRIAKNLWSSKMEKYPYRFCEGPSNMLENDTNVKEIKA</sequence>
<dbReference type="AlphaFoldDB" id="A0A7R8CQY9"/>
<keyword evidence="3" id="KW-0378">Hydrolase</keyword>
<keyword evidence="3" id="KW-0645">Protease</keyword>
<evidence type="ECO:0000313" key="3">
    <source>
        <dbReference type="EMBL" id="CAF2899818.1"/>
    </source>
</evidence>
<dbReference type="Pfam" id="PF18027">
    <property type="entry name" value="Pepdidase_M14_N"/>
    <property type="match status" value="1"/>
</dbReference>
<organism evidence="3 4">
    <name type="scientific">Lepeophtheirus salmonis</name>
    <name type="common">Salmon louse</name>
    <name type="synonym">Caligus salmonis</name>
    <dbReference type="NCBI Taxonomy" id="72036"/>
    <lineage>
        <taxon>Eukaryota</taxon>
        <taxon>Metazoa</taxon>
        <taxon>Ecdysozoa</taxon>
        <taxon>Arthropoda</taxon>
        <taxon>Crustacea</taxon>
        <taxon>Multicrustacea</taxon>
        <taxon>Hexanauplia</taxon>
        <taxon>Copepoda</taxon>
        <taxon>Siphonostomatoida</taxon>
        <taxon>Caligidae</taxon>
        <taxon>Lepeophtheirus</taxon>
    </lineage>
</organism>
<evidence type="ECO:0000259" key="2">
    <source>
        <dbReference type="Pfam" id="PF18027"/>
    </source>
</evidence>
<dbReference type="PANTHER" id="PTHR12756">
    <property type="entry name" value="CYTOSOLIC CARBOXYPEPTIDASE"/>
    <property type="match status" value="1"/>
</dbReference>
<gene>
    <name evidence="3" type="ORF">LSAA_7302</name>
</gene>
<accession>A0A7R8CQY9</accession>
<keyword evidence="4" id="KW-1185">Reference proteome</keyword>